<dbReference type="EMBL" id="RFLX01000001">
    <property type="protein sequence ID" value="RMI26963.1"/>
    <property type="molecule type" value="Genomic_DNA"/>
</dbReference>
<dbReference type="PANTHER" id="PTHR42928:SF5">
    <property type="entry name" value="BLR1237 PROTEIN"/>
    <property type="match status" value="1"/>
</dbReference>
<organism evidence="3 6">
    <name type="scientific">Teichococcus wenyumeiae</name>
    <dbReference type="NCBI Taxonomy" id="2478470"/>
    <lineage>
        <taxon>Bacteria</taxon>
        <taxon>Pseudomonadati</taxon>
        <taxon>Pseudomonadota</taxon>
        <taxon>Alphaproteobacteria</taxon>
        <taxon>Acetobacterales</taxon>
        <taxon>Roseomonadaceae</taxon>
        <taxon>Roseomonas</taxon>
    </lineage>
</organism>
<evidence type="ECO:0000313" key="4">
    <source>
        <dbReference type="EMBL" id="RMI26963.1"/>
    </source>
</evidence>
<accession>A0A3A9JEP8</accession>
<keyword evidence="2" id="KW-0732">Signal</keyword>
<feature type="signal peptide" evidence="2">
    <location>
        <begin position="1"/>
        <end position="27"/>
    </location>
</feature>
<dbReference type="Proteomes" id="UP000274097">
    <property type="component" value="Unassembled WGS sequence"/>
</dbReference>
<gene>
    <name evidence="3" type="ORF">D6Z83_07850</name>
    <name evidence="4" type="ORF">EBE87_00825</name>
</gene>
<comment type="similarity">
    <text evidence="1">Belongs to the UPF0065 (bug) family.</text>
</comment>
<evidence type="ECO:0000313" key="3">
    <source>
        <dbReference type="EMBL" id="RKK04730.1"/>
    </source>
</evidence>
<dbReference type="InParanoid" id="A0A3A9JEP8"/>
<proteinExistence type="inferred from homology"/>
<keyword evidence="5" id="KW-1185">Reference proteome</keyword>
<evidence type="ECO:0000256" key="1">
    <source>
        <dbReference type="ARBA" id="ARBA00006987"/>
    </source>
</evidence>
<dbReference type="Gene3D" id="3.40.190.150">
    <property type="entry name" value="Bordetella uptake gene, domain 1"/>
    <property type="match status" value="1"/>
</dbReference>
<dbReference type="Proteomes" id="UP000278036">
    <property type="component" value="Unassembled WGS sequence"/>
</dbReference>
<protein>
    <submittedName>
        <fullName evidence="3">Tripartite tricarboxylate transporter substrate binding protein</fullName>
    </submittedName>
</protein>
<dbReference type="Pfam" id="PF03401">
    <property type="entry name" value="TctC"/>
    <property type="match status" value="1"/>
</dbReference>
<dbReference type="OrthoDB" id="7250553at2"/>
<dbReference type="Gene3D" id="3.40.190.10">
    <property type="entry name" value="Periplasmic binding protein-like II"/>
    <property type="match status" value="1"/>
</dbReference>
<feature type="chain" id="PRO_5017194572" evidence="2">
    <location>
        <begin position="28"/>
        <end position="328"/>
    </location>
</feature>
<comment type="caution">
    <text evidence="3">The sequence shown here is derived from an EMBL/GenBank/DDBJ whole genome shotgun (WGS) entry which is preliminary data.</text>
</comment>
<dbReference type="SUPFAM" id="SSF53850">
    <property type="entry name" value="Periplasmic binding protein-like II"/>
    <property type="match status" value="1"/>
</dbReference>
<name>A0A3A9JEP8_9PROT</name>
<evidence type="ECO:0000313" key="6">
    <source>
        <dbReference type="Proteomes" id="UP000278036"/>
    </source>
</evidence>
<dbReference type="InterPro" id="IPR005064">
    <property type="entry name" value="BUG"/>
</dbReference>
<dbReference type="PANTHER" id="PTHR42928">
    <property type="entry name" value="TRICARBOXYLATE-BINDING PROTEIN"/>
    <property type="match status" value="1"/>
</dbReference>
<evidence type="ECO:0000256" key="2">
    <source>
        <dbReference type="SAM" id="SignalP"/>
    </source>
</evidence>
<dbReference type="AlphaFoldDB" id="A0A3A9JEP8"/>
<sequence length="328" mass="34178">MSAMKRRHLLQMLAAAPLLSAPTVLRAQENWPQRPIRLLLAYAPGGGTDNVARVLAARLQALLGQPVVVENKPGAGGNLATEAVAGAKPDGYTLLMGNQGPMTVNQSLFPNMRVDPLAALDPVALVADAPLVAVAGPGTKARNLKDLLEEARKLDGQLSYASASNGSASHLAAALMFQMAGIEAQHLPFRGAGPALNDVVAGHIPFMVTTLPSVAGLIQGELVRPLAVTGHARIAALPDVPTVAEAALPDYNASAWYGILAPKGTPEPIRAKLATAIADSLTTPDVEKRLQEEGAVPSRMGGEAFGKFMGAERTRWAKLVSDAKIVVD</sequence>
<evidence type="ECO:0000313" key="5">
    <source>
        <dbReference type="Proteomes" id="UP000274097"/>
    </source>
</evidence>
<dbReference type="PIRSF" id="PIRSF017082">
    <property type="entry name" value="YflP"/>
    <property type="match status" value="1"/>
</dbReference>
<dbReference type="CDD" id="cd13578">
    <property type="entry name" value="PBP2_Bug27"/>
    <property type="match status" value="1"/>
</dbReference>
<dbReference type="EMBL" id="RAQU01000034">
    <property type="protein sequence ID" value="RKK04730.1"/>
    <property type="molecule type" value="Genomic_DNA"/>
</dbReference>
<reference evidence="3 6" key="1">
    <citation type="submission" date="2018-09" db="EMBL/GenBank/DDBJ databases">
        <title>Roseomonas sp. nov., isolated from feces of Tibetan antelopes in the Qinghai-Tibet plateau, China.</title>
        <authorList>
            <person name="Tian Z."/>
        </authorList>
    </citation>
    <scope>NUCLEOTIDE SEQUENCE [LARGE SCALE GENOMIC DNA]</scope>
    <source>
        <strain evidence="4 5">Z23</strain>
        <strain evidence="3 6">Z24</strain>
    </source>
</reference>
<dbReference type="InterPro" id="IPR042100">
    <property type="entry name" value="Bug_dom1"/>
</dbReference>